<dbReference type="InterPro" id="IPR005843">
    <property type="entry name" value="A-D-PHexomutase_C"/>
</dbReference>
<dbReference type="GeneID" id="12446302"/>
<dbReference type="EC" id="5.4.2.-" evidence="11"/>
<keyword evidence="6 11" id="KW-0413">Isomerase</keyword>
<evidence type="ECO:0000256" key="3">
    <source>
        <dbReference type="ARBA" id="ARBA00022553"/>
    </source>
</evidence>
<feature type="domain" description="Alpha-D-phosphohexomutase C-terminal" evidence="8">
    <location>
        <begin position="375"/>
        <end position="433"/>
    </location>
</feature>
<dbReference type="GO" id="GO:0016868">
    <property type="term" value="F:intramolecular phosphotransferase activity"/>
    <property type="evidence" value="ECO:0007669"/>
    <property type="project" value="InterPro"/>
</dbReference>
<dbReference type="Pfam" id="PF02879">
    <property type="entry name" value="PGM_PMM_II"/>
    <property type="match status" value="1"/>
</dbReference>
<evidence type="ECO:0000313" key="11">
    <source>
        <dbReference type="EMBL" id="CCC39562.1"/>
    </source>
</evidence>
<evidence type="ECO:0000256" key="6">
    <source>
        <dbReference type="ARBA" id="ARBA00023235"/>
    </source>
</evidence>
<dbReference type="EMBL" id="FR746099">
    <property type="protein sequence ID" value="CCC39562.1"/>
    <property type="molecule type" value="Genomic_DNA"/>
</dbReference>
<dbReference type="GO" id="GO:0000287">
    <property type="term" value="F:magnesium ion binding"/>
    <property type="evidence" value="ECO:0007669"/>
    <property type="project" value="InterPro"/>
</dbReference>
<dbReference type="InterPro" id="IPR005844">
    <property type="entry name" value="A-D-PHexomutase_a/b/a-I"/>
</dbReference>
<feature type="domain" description="Alpha-D-phosphohexomutase alpha/beta/alpha" evidence="10">
    <location>
        <begin position="147"/>
        <end position="247"/>
    </location>
</feature>
<evidence type="ECO:0000313" key="12">
    <source>
        <dbReference type="Proteomes" id="UP000007954"/>
    </source>
</evidence>
<proteinExistence type="inferred from homology"/>
<dbReference type="InterPro" id="IPR016055">
    <property type="entry name" value="A-D-PHexomutase_a/b/a-I/II/III"/>
</dbReference>
<keyword evidence="4 7" id="KW-0479">Metal-binding</keyword>
<dbReference type="PANTHER" id="PTHR43771:SF1">
    <property type="entry name" value="PHOSPHOMANNOMUTASE"/>
    <property type="match status" value="1"/>
</dbReference>
<gene>
    <name evidence="11" type="primary">pmm2</name>
    <name evidence="11" type="ordered locus">Hqrw_1621</name>
</gene>
<accession>G0LGL0</accession>
<dbReference type="Pfam" id="PF00408">
    <property type="entry name" value="PGM_PMM_IV"/>
    <property type="match status" value="1"/>
</dbReference>
<evidence type="ECO:0000259" key="8">
    <source>
        <dbReference type="Pfam" id="PF00408"/>
    </source>
</evidence>
<dbReference type="AlphaFoldDB" id="G0LGL0"/>
<dbReference type="Proteomes" id="UP000007954">
    <property type="component" value="Chromosome"/>
</dbReference>
<evidence type="ECO:0000256" key="7">
    <source>
        <dbReference type="RuleBase" id="RU004326"/>
    </source>
</evidence>
<comment type="similarity">
    <text evidence="2 7">Belongs to the phosphohexose mutase family.</text>
</comment>
<dbReference type="PROSITE" id="PS00710">
    <property type="entry name" value="PGM_PMM"/>
    <property type="match status" value="1"/>
</dbReference>
<dbReference type="SUPFAM" id="SSF53738">
    <property type="entry name" value="Phosphoglucomutase, first 3 domains"/>
    <property type="match status" value="3"/>
</dbReference>
<evidence type="ECO:0000259" key="10">
    <source>
        <dbReference type="Pfam" id="PF02879"/>
    </source>
</evidence>
<feature type="domain" description="Alpha-D-phosphohexomutase alpha/beta/alpha" evidence="9">
    <location>
        <begin position="3"/>
        <end position="128"/>
    </location>
</feature>
<dbReference type="InterPro" id="IPR005841">
    <property type="entry name" value="Alpha-D-phosphohexomutase_SF"/>
</dbReference>
<dbReference type="HOGENOM" id="CLU_016950_7_1_2"/>
<dbReference type="Gene3D" id="3.30.310.50">
    <property type="entry name" value="Alpha-D-phosphohexomutase, C-terminal domain"/>
    <property type="match status" value="1"/>
</dbReference>
<organism evidence="11 12">
    <name type="scientific">Haloquadratum walsbyi (strain DSM 16854 / JCM 12705 / C23)</name>
    <dbReference type="NCBI Taxonomy" id="768065"/>
    <lineage>
        <taxon>Archaea</taxon>
        <taxon>Methanobacteriati</taxon>
        <taxon>Methanobacteriota</taxon>
        <taxon>Stenosarchaea group</taxon>
        <taxon>Halobacteria</taxon>
        <taxon>Halobacteriales</taxon>
        <taxon>Haloferacaceae</taxon>
        <taxon>Haloquadratum</taxon>
    </lineage>
</organism>
<dbReference type="PANTHER" id="PTHR43771">
    <property type="entry name" value="PHOSPHOMANNOMUTASE"/>
    <property type="match status" value="1"/>
</dbReference>
<reference evidence="11 12" key="1">
    <citation type="journal article" date="2011" name="PLoS ONE">
        <title>Haloquadratum walsbyi: limited diversity in a global pond.</title>
        <authorList>
            <person name="Dyall-Smith M."/>
            <person name="Pfeiffer F."/>
            <person name="Klee K."/>
            <person name="Palm P."/>
            <person name="Gross K."/>
            <person name="Schuster S.C."/>
            <person name="Rampp M."/>
            <person name="Oesterhelt D."/>
        </authorList>
    </citation>
    <scope>NUCLEOTIDE SEQUENCE [LARGE SCALE GENOMIC DNA]</scope>
    <source>
        <strain evidence="12">DSM 16854 / JCM 12705 / C23</strain>
    </source>
</reference>
<dbReference type="InterPro" id="IPR016066">
    <property type="entry name" value="A-D-PHexomutase_CS"/>
</dbReference>
<keyword evidence="3" id="KW-0597">Phosphoprotein</keyword>
<dbReference type="InterPro" id="IPR005845">
    <property type="entry name" value="A-D-PHexomutase_a/b/a-II"/>
</dbReference>
<evidence type="ECO:0000256" key="4">
    <source>
        <dbReference type="ARBA" id="ARBA00022723"/>
    </source>
</evidence>
<dbReference type="InterPro" id="IPR036900">
    <property type="entry name" value="A-D-PHexomutase_C_sf"/>
</dbReference>
<evidence type="ECO:0000256" key="2">
    <source>
        <dbReference type="ARBA" id="ARBA00010231"/>
    </source>
</evidence>
<dbReference type="Gene3D" id="3.40.120.10">
    <property type="entry name" value="Alpha-D-Glucose-1,6-Bisphosphate, subunit A, domain 3"/>
    <property type="match status" value="3"/>
</dbReference>
<dbReference type="PRINTS" id="PR00509">
    <property type="entry name" value="PGMPMM"/>
</dbReference>
<sequence>MGLFGTAGIRGDVTTTVTPSLALEIGRALGVDAAAEDAEVVIGRDGRTSGPGLAAAVESGVLAAGVDVTRVGVVPTPALAYASKGQYGVMLTASHNPPADNGIKLFRQGTEYTRDREKIIESRVTAENTPVSWQTWGTTAHAEIISGYRDTVLTYANKYGKTPAELTIAVDCGNGVGALATPPILDRMGAEVVTLNGAIDGHFPGRESKPTAESLTDLRTIVENGQFDFGIGHDGDADRLVIVDRDGAVVHEDTVLAILAAHLVNVSDVADPVVVTTPNASARIDEHVQAADGRIERVQLGSLHEGIRDAEIAGGDVVFAGEPWKHSHPALGGWIDAIASAAVLTRLIAEDGLPTLRGPIRERPYRKESLECPDEKKSAVMEYLKQTAAEEFPDAEIETEHGIRATFPDNAWTLIRPSGTEPYVRVYAEATPETIDSLTQNAITTVSAAVNAVDTTDTVDSQPE</sequence>
<name>G0LGL0_HALWC</name>
<protein>
    <submittedName>
        <fullName evidence="11">Phosphohexomutase (Phosphoglucomutase / phosphomannomutase)</fullName>
        <ecNumber evidence="11">5.4.2.-</ecNumber>
    </submittedName>
</protein>
<keyword evidence="5 7" id="KW-0460">Magnesium</keyword>
<evidence type="ECO:0000259" key="9">
    <source>
        <dbReference type="Pfam" id="PF02878"/>
    </source>
</evidence>
<dbReference type="OrthoDB" id="10363at2157"/>
<dbReference type="GO" id="GO:0005975">
    <property type="term" value="P:carbohydrate metabolic process"/>
    <property type="evidence" value="ECO:0007669"/>
    <property type="project" value="InterPro"/>
</dbReference>
<comment type="cofactor">
    <cofactor evidence="1">
        <name>Mg(2+)</name>
        <dbReference type="ChEBI" id="CHEBI:18420"/>
    </cofactor>
</comment>
<dbReference type="SUPFAM" id="SSF55957">
    <property type="entry name" value="Phosphoglucomutase, C-terminal domain"/>
    <property type="match status" value="1"/>
</dbReference>
<dbReference type="RefSeq" id="WP_014555398.1">
    <property type="nucleotide sequence ID" value="NC_017459.1"/>
</dbReference>
<evidence type="ECO:0000256" key="5">
    <source>
        <dbReference type="ARBA" id="ARBA00022842"/>
    </source>
</evidence>
<dbReference type="KEGG" id="hwc:Hqrw_1621"/>
<dbReference type="Pfam" id="PF02878">
    <property type="entry name" value="PGM_PMM_I"/>
    <property type="match status" value="1"/>
</dbReference>
<evidence type="ECO:0000256" key="1">
    <source>
        <dbReference type="ARBA" id="ARBA00001946"/>
    </source>
</evidence>